<sequence length="37" mass="4344">MESDVQWSGGHEGNRLPKPAENDRNKCDHMYEGRRGW</sequence>
<keyword evidence="3" id="KW-1185">Reference proteome</keyword>
<dbReference type="EMBL" id="NBIV01000182">
    <property type="protein sequence ID" value="PXF41956.1"/>
    <property type="molecule type" value="Genomic_DNA"/>
</dbReference>
<dbReference type="AlphaFoldDB" id="A0A2V3IIN9"/>
<name>A0A2V3IIN9_9FLOR</name>
<evidence type="ECO:0000256" key="1">
    <source>
        <dbReference type="SAM" id="MobiDB-lite"/>
    </source>
</evidence>
<feature type="compositionally biased region" description="Basic and acidic residues" evidence="1">
    <location>
        <begin position="12"/>
        <end position="37"/>
    </location>
</feature>
<proteinExistence type="predicted"/>
<protein>
    <submittedName>
        <fullName evidence="2">Uncharacterized protein</fullName>
    </submittedName>
</protein>
<organism evidence="2 3">
    <name type="scientific">Gracilariopsis chorda</name>
    <dbReference type="NCBI Taxonomy" id="448386"/>
    <lineage>
        <taxon>Eukaryota</taxon>
        <taxon>Rhodophyta</taxon>
        <taxon>Florideophyceae</taxon>
        <taxon>Rhodymeniophycidae</taxon>
        <taxon>Gracilariales</taxon>
        <taxon>Gracilariaceae</taxon>
        <taxon>Gracilariopsis</taxon>
    </lineage>
</organism>
<reference evidence="2 3" key="1">
    <citation type="journal article" date="2018" name="Mol. Biol. Evol.">
        <title>Analysis of the draft genome of the red seaweed Gracilariopsis chorda provides insights into genome size evolution in Rhodophyta.</title>
        <authorList>
            <person name="Lee J."/>
            <person name="Yang E.C."/>
            <person name="Graf L."/>
            <person name="Yang J.H."/>
            <person name="Qiu H."/>
            <person name="Zel Zion U."/>
            <person name="Chan C.X."/>
            <person name="Stephens T.G."/>
            <person name="Weber A.P.M."/>
            <person name="Boo G.H."/>
            <person name="Boo S.M."/>
            <person name="Kim K.M."/>
            <person name="Shin Y."/>
            <person name="Jung M."/>
            <person name="Lee S.J."/>
            <person name="Yim H.S."/>
            <person name="Lee J.H."/>
            <person name="Bhattacharya D."/>
            <person name="Yoon H.S."/>
        </authorList>
    </citation>
    <scope>NUCLEOTIDE SEQUENCE [LARGE SCALE GENOMIC DNA]</scope>
    <source>
        <strain evidence="2 3">SKKU-2015</strain>
        <tissue evidence="2">Whole body</tissue>
    </source>
</reference>
<evidence type="ECO:0000313" key="3">
    <source>
        <dbReference type="Proteomes" id="UP000247409"/>
    </source>
</evidence>
<feature type="region of interest" description="Disordered" evidence="1">
    <location>
        <begin position="1"/>
        <end position="37"/>
    </location>
</feature>
<gene>
    <name evidence="2" type="ORF">BWQ96_08310</name>
</gene>
<comment type="caution">
    <text evidence="2">The sequence shown here is derived from an EMBL/GenBank/DDBJ whole genome shotgun (WGS) entry which is preliminary data.</text>
</comment>
<accession>A0A2V3IIN9</accession>
<evidence type="ECO:0000313" key="2">
    <source>
        <dbReference type="EMBL" id="PXF41956.1"/>
    </source>
</evidence>
<dbReference type="Proteomes" id="UP000247409">
    <property type="component" value="Unassembled WGS sequence"/>
</dbReference>